<dbReference type="SMART" id="SM00320">
    <property type="entry name" value="WD40"/>
    <property type="match status" value="2"/>
</dbReference>
<evidence type="ECO:0000313" key="5">
    <source>
        <dbReference type="Proteomes" id="UP000027265"/>
    </source>
</evidence>
<keyword evidence="5" id="KW-1185">Reference proteome</keyword>
<dbReference type="PANTHER" id="PTHR44156">
    <property type="entry name" value="SUPERNUMERARY LIMBS, ISOFORM B-RELATED"/>
    <property type="match status" value="1"/>
</dbReference>
<dbReference type="PROSITE" id="PS50082">
    <property type="entry name" value="WD_REPEATS_2"/>
    <property type="match status" value="1"/>
</dbReference>
<dbReference type="Pfam" id="PF00400">
    <property type="entry name" value="WD40"/>
    <property type="match status" value="2"/>
</dbReference>
<protein>
    <submittedName>
        <fullName evidence="4">Uncharacterized protein</fullName>
    </submittedName>
</protein>
<dbReference type="InterPro" id="IPR001680">
    <property type="entry name" value="WD40_rpt"/>
</dbReference>
<dbReference type="AlphaFoldDB" id="A0A067Q2H5"/>
<evidence type="ECO:0000313" key="4">
    <source>
        <dbReference type="EMBL" id="KDQ56796.1"/>
    </source>
</evidence>
<organism evidence="4 5">
    <name type="scientific">Jaapia argillacea MUCL 33604</name>
    <dbReference type="NCBI Taxonomy" id="933084"/>
    <lineage>
        <taxon>Eukaryota</taxon>
        <taxon>Fungi</taxon>
        <taxon>Dikarya</taxon>
        <taxon>Basidiomycota</taxon>
        <taxon>Agaricomycotina</taxon>
        <taxon>Agaricomycetes</taxon>
        <taxon>Agaricomycetidae</taxon>
        <taxon>Jaapiales</taxon>
        <taxon>Jaapiaceae</taxon>
        <taxon>Jaapia</taxon>
    </lineage>
</organism>
<feature type="non-terminal residue" evidence="4">
    <location>
        <position position="1"/>
    </location>
</feature>
<evidence type="ECO:0000256" key="2">
    <source>
        <dbReference type="ARBA" id="ARBA00022737"/>
    </source>
</evidence>
<keyword evidence="2" id="KW-0677">Repeat</keyword>
<dbReference type="InterPro" id="IPR036322">
    <property type="entry name" value="WD40_repeat_dom_sf"/>
</dbReference>
<accession>A0A067Q2H5</accession>
<proteinExistence type="predicted"/>
<keyword evidence="1 3" id="KW-0853">WD repeat</keyword>
<reference evidence="5" key="1">
    <citation type="journal article" date="2014" name="Proc. Natl. Acad. Sci. U.S.A.">
        <title>Extensive sampling of basidiomycete genomes demonstrates inadequacy of the white-rot/brown-rot paradigm for wood decay fungi.</title>
        <authorList>
            <person name="Riley R."/>
            <person name="Salamov A.A."/>
            <person name="Brown D.W."/>
            <person name="Nagy L.G."/>
            <person name="Floudas D."/>
            <person name="Held B.W."/>
            <person name="Levasseur A."/>
            <person name="Lombard V."/>
            <person name="Morin E."/>
            <person name="Otillar R."/>
            <person name="Lindquist E.A."/>
            <person name="Sun H."/>
            <person name="LaButti K.M."/>
            <person name="Schmutz J."/>
            <person name="Jabbour D."/>
            <person name="Luo H."/>
            <person name="Baker S.E."/>
            <person name="Pisabarro A.G."/>
            <person name="Walton J.D."/>
            <person name="Blanchette R.A."/>
            <person name="Henrissat B."/>
            <person name="Martin F."/>
            <person name="Cullen D."/>
            <person name="Hibbett D.S."/>
            <person name="Grigoriev I.V."/>
        </authorList>
    </citation>
    <scope>NUCLEOTIDE SEQUENCE [LARGE SCALE GENOMIC DNA]</scope>
    <source>
        <strain evidence="5">MUCL 33604</strain>
    </source>
</reference>
<gene>
    <name evidence="4" type="ORF">JAAARDRAFT_132308</name>
</gene>
<dbReference type="Gene3D" id="2.130.10.10">
    <property type="entry name" value="YVTN repeat-like/Quinoprotein amine dehydrogenase"/>
    <property type="match status" value="1"/>
</dbReference>
<dbReference type="EMBL" id="KL197721">
    <property type="protein sequence ID" value="KDQ56796.1"/>
    <property type="molecule type" value="Genomic_DNA"/>
</dbReference>
<feature type="repeat" description="WD" evidence="3">
    <location>
        <begin position="115"/>
        <end position="137"/>
    </location>
</feature>
<dbReference type="InterPro" id="IPR053299">
    <property type="entry name" value="ASTRA_WD_repeat"/>
</dbReference>
<dbReference type="HOGENOM" id="CLU_1384913_0_0_1"/>
<dbReference type="InterPro" id="IPR019775">
    <property type="entry name" value="WD40_repeat_CS"/>
</dbReference>
<dbReference type="STRING" id="933084.A0A067Q2H5"/>
<name>A0A067Q2H5_9AGAM</name>
<dbReference type="PROSITE" id="PS00678">
    <property type="entry name" value="WD_REPEATS_1"/>
    <property type="match status" value="1"/>
</dbReference>
<dbReference type="OrthoDB" id="10248252at2759"/>
<sequence>GTTLAIVTHNSSSHCLRLFDIGRSDFRETMKTDLEPFHNEAHGEVPSVSFSPDGLYLAVGRNDEAIHVYDTRMTKRGPLYEFRHSDTWRSLTEEDAYGIVELQWYGGHSSSSLGLVSGGTDGCVRLWDVSRSSEDPSNGVPLVKPSNHNIGHFSLGKPFTHEKPLIV</sequence>
<dbReference type="SUPFAM" id="SSF50978">
    <property type="entry name" value="WD40 repeat-like"/>
    <property type="match status" value="1"/>
</dbReference>
<evidence type="ECO:0000256" key="3">
    <source>
        <dbReference type="PROSITE-ProRule" id="PRU00221"/>
    </source>
</evidence>
<dbReference type="InParanoid" id="A0A067Q2H5"/>
<dbReference type="Proteomes" id="UP000027265">
    <property type="component" value="Unassembled WGS sequence"/>
</dbReference>
<dbReference type="InterPro" id="IPR015943">
    <property type="entry name" value="WD40/YVTN_repeat-like_dom_sf"/>
</dbReference>
<evidence type="ECO:0000256" key="1">
    <source>
        <dbReference type="ARBA" id="ARBA00022574"/>
    </source>
</evidence>